<dbReference type="AlphaFoldDB" id="A0A918DK19"/>
<dbReference type="EMBL" id="BMNH01000010">
    <property type="protein sequence ID" value="GGO71161.1"/>
    <property type="molecule type" value="Genomic_DNA"/>
</dbReference>
<evidence type="ECO:0000313" key="2">
    <source>
        <dbReference type="Proteomes" id="UP000646523"/>
    </source>
</evidence>
<proteinExistence type="predicted"/>
<evidence type="ECO:0000313" key="1">
    <source>
        <dbReference type="EMBL" id="GGO71161.1"/>
    </source>
</evidence>
<reference evidence="1" key="2">
    <citation type="submission" date="2020-09" db="EMBL/GenBank/DDBJ databases">
        <authorList>
            <person name="Sun Q."/>
            <person name="Zhou Y."/>
        </authorList>
    </citation>
    <scope>NUCLEOTIDE SEQUENCE</scope>
    <source>
        <strain evidence="1">CGMCC 4.7368</strain>
    </source>
</reference>
<protein>
    <submittedName>
        <fullName evidence="1">Uncharacterized protein</fullName>
    </submittedName>
</protein>
<comment type="caution">
    <text evidence="1">The sequence shown here is derived from an EMBL/GenBank/DDBJ whole genome shotgun (WGS) entry which is preliminary data.</text>
</comment>
<organism evidence="1 2">
    <name type="scientific">Nonomuraea cavernae</name>
    <dbReference type="NCBI Taxonomy" id="2045107"/>
    <lineage>
        <taxon>Bacteria</taxon>
        <taxon>Bacillati</taxon>
        <taxon>Actinomycetota</taxon>
        <taxon>Actinomycetes</taxon>
        <taxon>Streptosporangiales</taxon>
        <taxon>Streptosporangiaceae</taxon>
        <taxon>Nonomuraea</taxon>
    </lineage>
</organism>
<reference evidence="1" key="1">
    <citation type="journal article" date="2014" name="Int. J. Syst. Evol. Microbiol.">
        <title>Complete genome sequence of Corynebacterium casei LMG S-19264T (=DSM 44701T), isolated from a smear-ripened cheese.</title>
        <authorList>
            <consortium name="US DOE Joint Genome Institute (JGI-PGF)"/>
            <person name="Walter F."/>
            <person name="Albersmeier A."/>
            <person name="Kalinowski J."/>
            <person name="Ruckert C."/>
        </authorList>
    </citation>
    <scope>NUCLEOTIDE SEQUENCE</scope>
    <source>
        <strain evidence="1">CGMCC 4.7368</strain>
    </source>
</reference>
<keyword evidence="2" id="KW-1185">Reference proteome</keyword>
<dbReference type="Proteomes" id="UP000646523">
    <property type="component" value="Unassembled WGS sequence"/>
</dbReference>
<accession>A0A918DK19</accession>
<sequence length="297" mass="32951">MIADLLLRGYARFRKALAGGPPCTRTGETVREMEAAIRWLTSPEAAHEILTRKARQIRQRPTEGEPPGLRAARAQLVHHPLRNLEAQVRRADATRRGASAKPDRDLRDSTWAKPLRADRVAFQLLLDAVTRLRHGAVDPYDIPLVLLNSLGVDLLPARRILREALDGLRTLRPAFYRANVTGYLGQELPPASTSLAQSPEELLLDQEEKDAARRTVGQLLAGDAGVRTATARYRPLLARICADAPPNGAELVHWITNEYGITPTAADRFARHLIHLVALADLDWVASQCRTTPHRSQ</sequence>
<gene>
    <name evidence="1" type="ORF">GCM10012289_36240</name>
</gene>
<name>A0A918DK19_9ACTN</name>